<evidence type="ECO:0000256" key="2">
    <source>
        <dbReference type="ARBA" id="ARBA00022676"/>
    </source>
</evidence>
<evidence type="ECO:0000313" key="7">
    <source>
        <dbReference type="Proteomes" id="UP000289340"/>
    </source>
</evidence>
<keyword evidence="3 4" id="KW-0808">Transferase</keyword>
<sequence>MKGTIVLHPAMGRGHLVPMVELGKFIYTHHHQNLPIKILLPSPPNSTTLQYIAAVSATTPSITFHHLSPSQHLLHVLQTLISQSSKPKAFILDFFNHSAADVTRTLKIPTYYYFPNSASCVALFLYTPTIHYNTKKGFSSYSDTLRRIPGLPPLSPEDMPTSLLDRRSFESFANMSIQMRKTDGIIVNTFEKLENKAFFALKNGICMSLETHKSHSSTPETRNPRVFCMGPLVSNGGGEHDNDDSGCMSWLDSQPSRTVVFLSFGSYGRFSKSQIREIALGLERSGQRFLWVMRNPYERSELILEELLPKGFLERTKERGMVMKNWAPQVKILSHDSVGGFVTHCGWNSVLEAVSWGVPMVSWPLYAEQRLNRVVMVEEMKVALALKENEDGFVRASELEERVRELMDSERGRGKEVRERVLSARYDAVAALSDGGSSRVELNDLVELWMQ</sequence>
<dbReference type="PANTHER" id="PTHR48048:SF30">
    <property type="entry name" value="GLYCOSYLTRANSFERASE"/>
    <property type="match status" value="1"/>
</dbReference>
<dbReference type="InterPro" id="IPR002213">
    <property type="entry name" value="UDP_glucos_trans"/>
</dbReference>
<reference evidence="6 7" key="1">
    <citation type="submission" date="2018-09" db="EMBL/GenBank/DDBJ databases">
        <title>A high-quality reference genome of wild soybean provides a powerful tool to mine soybean genomes.</title>
        <authorList>
            <person name="Xie M."/>
            <person name="Chung C.Y.L."/>
            <person name="Li M.-W."/>
            <person name="Wong F.-L."/>
            <person name="Chan T.-F."/>
            <person name="Lam H.-M."/>
        </authorList>
    </citation>
    <scope>NUCLEOTIDE SEQUENCE [LARGE SCALE GENOMIC DNA]</scope>
    <source>
        <strain evidence="7">cv. W05</strain>
        <tissue evidence="6">Hypocotyl of etiolated seedlings</tissue>
    </source>
</reference>
<evidence type="ECO:0000256" key="4">
    <source>
        <dbReference type="RuleBase" id="RU003718"/>
    </source>
</evidence>
<dbReference type="CDD" id="cd03784">
    <property type="entry name" value="GT1_Gtf-like"/>
    <property type="match status" value="1"/>
</dbReference>
<dbReference type="Proteomes" id="UP000289340">
    <property type="component" value="Chromosome 9"/>
</dbReference>
<proteinExistence type="inferred from homology"/>
<gene>
    <name evidence="6" type="ORF">D0Y65_024005</name>
</gene>
<evidence type="ECO:0000256" key="3">
    <source>
        <dbReference type="ARBA" id="ARBA00022679"/>
    </source>
</evidence>
<accession>A0A445J0F6</accession>
<dbReference type="Gramene" id="XM_028392630.1">
    <property type="protein sequence ID" value="XP_028248431.1"/>
    <property type="gene ID" value="LOC114425681"/>
</dbReference>
<dbReference type="SUPFAM" id="SSF53756">
    <property type="entry name" value="UDP-Glycosyltransferase/glycogen phosphorylase"/>
    <property type="match status" value="1"/>
</dbReference>
<evidence type="ECO:0000256" key="1">
    <source>
        <dbReference type="ARBA" id="ARBA00009995"/>
    </source>
</evidence>
<dbReference type="SMR" id="A0A445J0F6"/>
<dbReference type="PANTHER" id="PTHR48048">
    <property type="entry name" value="GLYCOSYLTRANSFERASE"/>
    <property type="match status" value="1"/>
</dbReference>
<keyword evidence="7" id="KW-1185">Reference proteome</keyword>
<dbReference type="Gene3D" id="3.40.50.2000">
    <property type="entry name" value="Glycogen Phosphorylase B"/>
    <property type="match status" value="2"/>
</dbReference>
<keyword evidence="2 4" id="KW-0328">Glycosyltransferase</keyword>
<evidence type="ECO:0000256" key="5">
    <source>
        <dbReference type="RuleBase" id="RU362057"/>
    </source>
</evidence>
<dbReference type="InterPro" id="IPR050481">
    <property type="entry name" value="UDP-glycosyltransf_plant"/>
</dbReference>
<dbReference type="GO" id="GO:0035251">
    <property type="term" value="F:UDP-glucosyltransferase activity"/>
    <property type="evidence" value="ECO:0007669"/>
    <property type="project" value="InterPro"/>
</dbReference>
<dbReference type="FunFam" id="3.40.50.2000:FF:000020">
    <property type="entry name" value="Glycosyltransferase"/>
    <property type="match status" value="1"/>
</dbReference>
<dbReference type="EC" id="2.4.1.-" evidence="5"/>
<name>A0A445J0F6_GLYSO</name>
<dbReference type="InterPro" id="IPR035595">
    <property type="entry name" value="UDP_glycos_trans_CS"/>
</dbReference>
<evidence type="ECO:0000313" key="6">
    <source>
        <dbReference type="EMBL" id="RZB91825.1"/>
    </source>
</evidence>
<protein>
    <recommendedName>
        <fullName evidence="5">Glycosyltransferase</fullName>
        <ecNumber evidence="5">2.4.1.-</ecNumber>
    </recommendedName>
</protein>
<comment type="similarity">
    <text evidence="1 4">Belongs to the UDP-glycosyltransferase family.</text>
</comment>
<dbReference type="Pfam" id="PF00201">
    <property type="entry name" value="UDPGT"/>
    <property type="match status" value="1"/>
</dbReference>
<dbReference type="PROSITE" id="PS00375">
    <property type="entry name" value="UDPGT"/>
    <property type="match status" value="1"/>
</dbReference>
<organism evidence="6 7">
    <name type="scientific">Glycine soja</name>
    <name type="common">Wild soybean</name>
    <dbReference type="NCBI Taxonomy" id="3848"/>
    <lineage>
        <taxon>Eukaryota</taxon>
        <taxon>Viridiplantae</taxon>
        <taxon>Streptophyta</taxon>
        <taxon>Embryophyta</taxon>
        <taxon>Tracheophyta</taxon>
        <taxon>Spermatophyta</taxon>
        <taxon>Magnoliopsida</taxon>
        <taxon>eudicotyledons</taxon>
        <taxon>Gunneridae</taxon>
        <taxon>Pentapetalae</taxon>
        <taxon>rosids</taxon>
        <taxon>fabids</taxon>
        <taxon>Fabales</taxon>
        <taxon>Fabaceae</taxon>
        <taxon>Papilionoideae</taxon>
        <taxon>50 kb inversion clade</taxon>
        <taxon>NPAAA clade</taxon>
        <taxon>indigoferoid/millettioid clade</taxon>
        <taxon>Phaseoleae</taxon>
        <taxon>Glycine</taxon>
        <taxon>Glycine subgen. Soja</taxon>
    </lineage>
</organism>
<comment type="caution">
    <text evidence="6">The sequence shown here is derived from an EMBL/GenBank/DDBJ whole genome shotgun (WGS) entry which is preliminary data.</text>
</comment>
<dbReference type="EMBL" id="QZWG01000009">
    <property type="protein sequence ID" value="RZB91825.1"/>
    <property type="molecule type" value="Genomic_DNA"/>
</dbReference>
<dbReference type="AlphaFoldDB" id="A0A445J0F6"/>